<keyword evidence="3" id="KW-0378">Hydrolase</keyword>
<dbReference type="InterPro" id="IPR038765">
    <property type="entry name" value="Papain-like_cys_pep_sf"/>
</dbReference>
<protein>
    <submittedName>
        <fullName evidence="8">NlpC/P60 family protein</fullName>
    </submittedName>
</protein>
<accession>A0A1H1C6K0</accession>
<dbReference type="STRING" id="35622.SAMN04489764_1317"/>
<feature type="signal peptide" evidence="6">
    <location>
        <begin position="1"/>
        <end position="30"/>
    </location>
</feature>
<dbReference type="SUPFAM" id="SSF54001">
    <property type="entry name" value="Cysteine proteinases"/>
    <property type="match status" value="1"/>
</dbReference>
<evidence type="ECO:0000256" key="5">
    <source>
        <dbReference type="SAM" id="Coils"/>
    </source>
</evidence>
<dbReference type="GO" id="GO:0006508">
    <property type="term" value="P:proteolysis"/>
    <property type="evidence" value="ECO:0007669"/>
    <property type="project" value="UniProtKB-KW"/>
</dbReference>
<dbReference type="InterPro" id="IPR051794">
    <property type="entry name" value="PG_Endopeptidase_C40"/>
</dbReference>
<reference evidence="8 9" key="1">
    <citation type="submission" date="2016-10" db="EMBL/GenBank/DDBJ databases">
        <authorList>
            <person name="de Groot N.N."/>
        </authorList>
    </citation>
    <scope>NUCLEOTIDE SEQUENCE [LARGE SCALE GENOMIC DNA]</scope>
    <source>
        <strain evidence="8 9">DSM 43794</strain>
    </source>
</reference>
<proteinExistence type="inferred from homology"/>
<keyword evidence="6" id="KW-0732">Signal</keyword>
<dbReference type="RefSeq" id="WP_093258229.1">
    <property type="nucleotide sequence ID" value="NZ_FNKK01000002.1"/>
</dbReference>
<keyword evidence="5" id="KW-0175">Coiled coil</keyword>
<evidence type="ECO:0000256" key="1">
    <source>
        <dbReference type="ARBA" id="ARBA00007074"/>
    </source>
</evidence>
<dbReference type="PANTHER" id="PTHR47359">
    <property type="entry name" value="PEPTIDOGLYCAN DL-ENDOPEPTIDASE CWLO"/>
    <property type="match status" value="1"/>
</dbReference>
<organism evidence="8 9">
    <name type="scientific">Thermostaphylospora chromogena</name>
    <dbReference type="NCBI Taxonomy" id="35622"/>
    <lineage>
        <taxon>Bacteria</taxon>
        <taxon>Bacillati</taxon>
        <taxon>Actinomycetota</taxon>
        <taxon>Actinomycetes</taxon>
        <taxon>Streptosporangiales</taxon>
        <taxon>Thermomonosporaceae</taxon>
        <taxon>Thermostaphylospora</taxon>
    </lineage>
</organism>
<keyword evidence="4" id="KW-0788">Thiol protease</keyword>
<feature type="chain" id="PRO_5038397800" evidence="6">
    <location>
        <begin position="31"/>
        <end position="399"/>
    </location>
</feature>
<keyword evidence="9" id="KW-1185">Reference proteome</keyword>
<dbReference type="EMBL" id="FNKK01000002">
    <property type="protein sequence ID" value="SDQ59700.1"/>
    <property type="molecule type" value="Genomic_DNA"/>
</dbReference>
<evidence type="ECO:0000256" key="2">
    <source>
        <dbReference type="ARBA" id="ARBA00022670"/>
    </source>
</evidence>
<evidence type="ECO:0000256" key="6">
    <source>
        <dbReference type="SAM" id="SignalP"/>
    </source>
</evidence>
<evidence type="ECO:0000256" key="3">
    <source>
        <dbReference type="ARBA" id="ARBA00022801"/>
    </source>
</evidence>
<dbReference type="Gene3D" id="3.90.1720.10">
    <property type="entry name" value="endopeptidase domain like (from Nostoc punctiforme)"/>
    <property type="match status" value="1"/>
</dbReference>
<feature type="coiled-coil region" evidence="5">
    <location>
        <begin position="191"/>
        <end position="253"/>
    </location>
</feature>
<dbReference type="Pfam" id="PF00877">
    <property type="entry name" value="NLPC_P60"/>
    <property type="match status" value="1"/>
</dbReference>
<dbReference type="InterPro" id="IPR000064">
    <property type="entry name" value="NLP_P60_dom"/>
</dbReference>
<name>A0A1H1C6K0_9ACTN</name>
<gene>
    <name evidence="8" type="ORF">SAMN04489764_1317</name>
</gene>
<dbReference type="PANTHER" id="PTHR47359:SF3">
    <property type="entry name" value="NLP_P60 DOMAIN-CONTAINING PROTEIN-RELATED"/>
    <property type="match status" value="1"/>
</dbReference>
<evidence type="ECO:0000313" key="9">
    <source>
        <dbReference type="Proteomes" id="UP000217103"/>
    </source>
</evidence>
<comment type="similarity">
    <text evidence="1">Belongs to the peptidase C40 family.</text>
</comment>
<dbReference type="PROSITE" id="PS51935">
    <property type="entry name" value="NLPC_P60"/>
    <property type="match status" value="1"/>
</dbReference>
<keyword evidence="2" id="KW-0645">Protease</keyword>
<evidence type="ECO:0000313" key="8">
    <source>
        <dbReference type="EMBL" id="SDQ59700.1"/>
    </source>
</evidence>
<feature type="coiled-coil region" evidence="5">
    <location>
        <begin position="70"/>
        <end position="104"/>
    </location>
</feature>
<evidence type="ECO:0000259" key="7">
    <source>
        <dbReference type="PROSITE" id="PS51935"/>
    </source>
</evidence>
<feature type="domain" description="NlpC/P60" evidence="7">
    <location>
        <begin position="275"/>
        <end position="399"/>
    </location>
</feature>
<dbReference type="AlphaFoldDB" id="A0A1H1C6K0"/>
<evidence type="ECO:0000256" key="4">
    <source>
        <dbReference type="ARBA" id="ARBA00022807"/>
    </source>
</evidence>
<sequence>MRSAGTFGSVRRRAAVILGFACIMISSAPAPQGGVSAAAAPAREPVPSAGELAEARERVRARKKEFGAAAAALAAARARLEKLVADAERRVEEYNGARVRLARARDAHAEAVRRSRLADARLDAARADVAVLAAHSYGGADLSHPMTAVMTGGMGRFESMYQASVLHHMSDSRGQVLRRMREAQEVADIVRRQAAEALAGWREAAERAEKAKVAAQEAVERQRRETRALRRTVKRLEERLDRARFRADRLARRRSAVAARGMTKAPAWAWGGSSRRRGDIAADWALTQLGKPYVWAADGPDSYDCSGLTMRAWEKVGVRLDHWTGTQWTSGPHIPLDRLRRGDLVFFGRITNDPGDIHHVGIYIGRGMMVHAPQTGDVVRIAPIWRRDLVGATRPSPSR</sequence>
<dbReference type="Proteomes" id="UP000217103">
    <property type="component" value="Unassembled WGS sequence"/>
</dbReference>
<dbReference type="GO" id="GO:0008234">
    <property type="term" value="F:cysteine-type peptidase activity"/>
    <property type="evidence" value="ECO:0007669"/>
    <property type="project" value="UniProtKB-KW"/>
</dbReference>
<dbReference type="OrthoDB" id="3209655at2"/>